<evidence type="ECO:0000256" key="1">
    <source>
        <dbReference type="ARBA" id="ARBA00004496"/>
    </source>
</evidence>
<keyword evidence="6" id="KW-0235">DNA replication</keyword>
<dbReference type="Pfam" id="PF17657">
    <property type="entry name" value="DNA_pol3_finger"/>
    <property type="match status" value="1"/>
</dbReference>
<dbReference type="Gene3D" id="1.10.150.870">
    <property type="match status" value="1"/>
</dbReference>
<dbReference type="EC" id="2.7.7.7" evidence="2"/>
<evidence type="ECO:0000313" key="12">
    <source>
        <dbReference type="Proteomes" id="UP000576082"/>
    </source>
</evidence>
<comment type="caution">
    <text evidence="11">The sequence shown here is derived from an EMBL/GenBank/DDBJ whole genome shotgun (WGS) entry which is preliminary data.</text>
</comment>
<dbReference type="InterPro" id="IPR011708">
    <property type="entry name" value="DNA_pol3_alpha_NTPase_dom"/>
</dbReference>
<dbReference type="SUPFAM" id="SSF53098">
    <property type="entry name" value="Ribonuclease H-like"/>
    <property type="match status" value="1"/>
</dbReference>
<feature type="domain" description="Polymerase/histidinol phosphatase N-terminal" evidence="10">
    <location>
        <begin position="244"/>
        <end position="311"/>
    </location>
</feature>
<gene>
    <name evidence="11" type="primary">dnaE</name>
    <name evidence="11" type="ORF">HHU12_32340</name>
</gene>
<dbReference type="RefSeq" id="WP_169660875.1">
    <property type="nucleotide sequence ID" value="NZ_JABANE010000194.1"/>
</dbReference>
<dbReference type="PANTHER" id="PTHR32294">
    <property type="entry name" value="DNA POLYMERASE III SUBUNIT ALPHA"/>
    <property type="match status" value="1"/>
</dbReference>
<dbReference type="InterPro" id="IPR004365">
    <property type="entry name" value="NA-bd_OB_tRNA"/>
</dbReference>
<dbReference type="InterPro" id="IPR003141">
    <property type="entry name" value="Pol/His_phosphatase_N"/>
</dbReference>
<evidence type="ECO:0000256" key="3">
    <source>
        <dbReference type="ARBA" id="ARBA00019114"/>
    </source>
</evidence>
<dbReference type="InterPro" id="IPR029460">
    <property type="entry name" value="DNAPol_HHH"/>
</dbReference>
<dbReference type="SUPFAM" id="SSF160975">
    <property type="entry name" value="AF1531-like"/>
    <property type="match status" value="1"/>
</dbReference>
<evidence type="ECO:0000256" key="8">
    <source>
        <dbReference type="ARBA" id="ARBA00049244"/>
    </source>
</evidence>
<dbReference type="CDD" id="cd04485">
    <property type="entry name" value="DnaE_OBF"/>
    <property type="match status" value="1"/>
</dbReference>
<dbReference type="InterPro" id="IPR041931">
    <property type="entry name" value="DNA_pol3_alpha_thumb_dom"/>
</dbReference>
<evidence type="ECO:0000259" key="9">
    <source>
        <dbReference type="SMART" id="SM00479"/>
    </source>
</evidence>
<proteinExistence type="predicted"/>
<dbReference type="SMART" id="SM00479">
    <property type="entry name" value="EXOIII"/>
    <property type="match status" value="1"/>
</dbReference>
<dbReference type="Gene3D" id="3.20.20.140">
    <property type="entry name" value="Metal-dependent hydrolases"/>
    <property type="match status" value="1"/>
</dbReference>
<dbReference type="GO" id="GO:0003887">
    <property type="term" value="F:DNA-directed DNA polymerase activity"/>
    <property type="evidence" value="ECO:0007669"/>
    <property type="project" value="UniProtKB-KW"/>
</dbReference>
<sequence length="1422" mass="160689">MAYIIYDTETTGLPKNFNAPLTDLDNWPRVVQLAWQLHDDHGKLIKAQNLIVRPDGYTIPFNATKVHGITTEHALEHGHDLKEVLEEFRIDLAKADRQVGHNLQFDINVTGAEFIRVDLESKIQEVEVIDTMITSTDFCALPGGRGGKFKSPSLTELHNKLFGVPFADAHDAAYDVDATARCFFGLIEHGVVTPINDVAVEAVIYEAPELDEANFAFKNKSKDLGRGNVSKEEGLARLKDVKFTHLHTHTQFSILRATCTIGDLVAKSQEDGCDAVCLTDHGNMYTAYHFVRDVLKAELKPIVGCEVYLVNDHKKRKFTRDDPDRRSSQVLIAKNKDGYHNLAKLSSQGFIDGAYTDRDGTYARIDKELLLQYKGDLIATTGGLQSPVNNLILNVGEEQAEQEFVWWLENFQDDFYIELCRHGLEEEDHVNEVLLRFAEKYNVKYFAANNVYYMDEAGADAHDILLCVKDGEKKSTPIGRGRGYRFGFPNNQFYFKSADEMKELFYDLPEAIECTQEIVDKIESYKLARDVLLPAFDIPQEFVDPEDEKDGGKRGENAFLRHLTYVGAEKRYGEITDDIRERLDFELKTIENTGYPGYFLIVQDFTTEARNMGVSVGPGRGSAAGSAVAYAIGITNVDPIKYDLLFERFLNPDRVSLPDIDIDFDDEGRQKIINWVVDKYGFNQVSHIITYGTMAAKSSIKDTARVMDLPLSDSDRLAKLVPDMKLKKLFGMSDQQLEDKLNSEQMEMANQLKAISEEHGTLEGEVINTARILEGSVRNTGIHACGIIITPDDITKFIPVTTAKDADLLVTQFDNSVVENAGMLKMDFLGLRTLSIIKDAIKLIKQRHGIEIDPDDIPLDDRKTYELYQRGETNGTFQFESAGMQKHLRALKPDVFGDLIAMNALYRPGPLEYIPNFIARKHGDEEIVYDIDKMDEYLAETYGITVYQEQVMLLSQSLAGFTKGEADMLRKAMGKKIFALLEQLKPKFIEGGTSNGHDQKALEKVWTDWEAFAAYAFNKSHSTCYSVVAFHTGYLKANYPAEYMASVLTHNMNDIKKVTFFMEECSHMGIPVLGPDINESEYKFSVNADGAIRFGLGAVKGIGTGPINAIIEGRQEKPYESIFDFVERVNLKAVNRKVMESLAYAGSFDQYEFHRAQYFHIPEGEKFSGIDLLLRYGNRVQADKMSAQASLFGASTGGSVPPPKLPQLEPWSKLVELRFEKEVVGFFISGHPLDMYRMELENFCIPIKHVDLHKQQEIKIGGMITEAKILESKNGNKFGILTLEDYEQTHQMAMFGENFNKNRHFFNEGDFVCVIGQVKENYRTPGQWEVNPKKIMALSSVKDHFCRGIDLSVDVAMLSDDTIMDLVNIVEEHKGTREMSLEVISREDNMVVNLFSKSYKVDPSTELLNDLDRLEGIEYRVY</sequence>
<dbReference type="PANTHER" id="PTHR32294:SF0">
    <property type="entry name" value="DNA POLYMERASE III SUBUNIT ALPHA"/>
    <property type="match status" value="1"/>
</dbReference>
<dbReference type="Gene3D" id="1.10.10.1600">
    <property type="entry name" value="Bacterial DNA polymerase III alpha subunit, thumb domain"/>
    <property type="match status" value="1"/>
</dbReference>
<feature type="domain" description="Exonuclease" evidence="9">
    <location>
        <begin position="2"/>
        <end position="192"/>
    </location>
</feature>
<dbReference type="Pfam" id="PF01336">
    <property type="entry name" value="tRNA_anti-codon"/>
    <property type="match status" value="1"/>
</dbReference>
<dbReference type="Pfam" id="PF07733">
    <property type="entry name" value="DNA_pol3_alpha"/>
    <property type="match status" value="1"/>
</dbReference>
<dbReference type="InterPro" id="IPR004013">
    <property type="entry name" value="PHP_dom"/>
</dbReference>
<name>A0A7X9S1L4_9BACT</name>
<dbReference type="Proteomes" id="UP000576082">
    <property type="component" value="Unassembled WGS sequence"/>
</dbReference>
<dbReference type="InterPro" id="IPR012337">
    <property type="entry name" value="RNaseH-like_sf"/>
</dbReference>
<dbReference type="InterPro" id="IPR013520">
    <property type="entry name" value="Ribonucl_H"/>
</dbReference>
<keyword evidence="5 11" id="KW-0548">Nucleotidyltransferase</keyword>
<dbReference type="InterPro" id="IPR040982">
    <property type="entry name" value="DNA_pol3_finger"/>
</dbReference>
<dbReference type="Pfam" id="PF00929">
    <property type="entry name" value="RNase_T"/>
    <property type="match status" value="1"/>
</dbReference>
<evidence type="ECO:0000256" key="4">
    <source>
        <dbReference type="ARBA" id="ARBA00022679"/>
    </source>
</evidence>
<organism evidence="11 12">
    <name type="scientific">Flammeovirga aprica JL-4</name>
    <dbReference type="NCBI Taxonomy" id="694437"/>
    <lineage>
        <taxon>Bacteria</taxon>
        <taxon>Pseudomonadati</taxon>
        <taxon>Bacteroidota</taxon>
        <taxon>Cytophagia</taxon>
        <taxon>Cytophagales</taxon>
        <taxon>Flammeovirgaceae</taxon>
        <taxon>Flammeovirga</taxon>
    </lineage>
</organism>
<keyword evidence="7" id="KW-0239">DNA-directed DNA polymerase</keyword>
<evidence type="ECO:0000256" key="5">
    <source>
        <dbReference type="ARBA" id="ARBA00022695"/>
    </source>
</evidence>
<dbReference type="NCBIfam" id="NF004226">
    <property type="entry name" value="PRK05673.1"/>
    <property type="match status" value="1"/>
</dbReference>
<dbReference type="GO" id="GO:0003676">
    <property type="term" value="F:nucleic acid binding"/>
    <property type="evidence" value="ECO:0007669"/>
    <property type="project" value="InterPro"/>
</dbReference>
<evidence type="ECO:0000259" key="10">
    <source>
        <dbReference type="SMART" id="SM00481"/>
    </source>
</evidence>
<dbReference type="InterPro" id="IPR012340">
    <property type="entry name" value="NA-bd_OB-fold"/>
</dbReference>
<evidence type="ECO:0000256" key="6">
    <source>
        <dbReference type="ARBA" id="ARBA00022705"/>
    </source>
</evidence>
<evidence type="ECO:0000256" key="2">
    <source>
        <dbReference type="ARBA" id="ARBA00012417"/>
    </source>
</evidence>
<evidence type="ECO:0000256" key="7">
    <source>
        <dbReference type="ARBA" id="ARBA00022932"/>
    </source>
</evidence>
<comment type="subcellular location">
    <subcellularLocation>
        <location evidence="1">Cytoplasm</location>
    </subcellularLocation>
</comment>
<comment type="catalytic activity">
    <reaction evidence="8">
        <text>DNA(n) + a 2'-deoxyribonucleoside 5'-triphosphate = DNA(n+1) + diphosphate</text>
        <dbReference type="Rhea" id="RHEA:22508"/>
        <dbReference type="Rhea" id="RHEA-COMP:17339"/>
        <dbReference type="Rhea" id="RHEA-COMP:17340"/>
        <dbReference type="ChEBI" id="CHEBI:33019"/>
        <dbReference type="ChEBI" id="CHEBI:61560"/>
        <dbReference type="ChEBI" id="CHEBI:173112"/>
        <dbReference type="EC" id="2.7.7.7"/>
    </reaction>
</comment>
<dbReference type="Pfam" id="PF14579">
    <property type="entry name" value="HHH_6"/>
    <property type="match status" value="1"/>
</dbReference>
<dbReference type="CDD" id="cd06127">
    <property type="entry name" value="DEDDh"/>
    <property type="match status" value="1"/>
</dbReference>
<dbReference type="Pfam" id="PF02811">
    <property type="entry name" value="PHP"/>
    <property type="match status" value="1"/>
</dbReference>
<protein>
    <recommendedName>
        <fullName evidence="3">DNA polymerase III subunit alpha</fullName>
        <ecNumber evidence="2">2.7.7.7</ecNumber>
    </recommendedName>
</protein>
<dbReference type="GO" id="GO:0006260">
    <property type="term" value="P:DNA replication"/>
    <property type="evidence" value="ECO:0007669"/>
    <property type="project" value="UniProtKB-KW"/>
</dbReference>
<keyword evidence="12" id="KW-1185">Reference proteome</keyword>
<dbReference type="InterPro" id="IPR036397">
    <property type="entry name" value="RNaseH_sf"/>
</dbReference>
<dbReference type="GO" id="GO:0005737">
    <property type="term" value="C:cytoplasm"/>
    <property type="evidence" value="ECO:0007669"/>
    <property type="project" value="UniProtKB-SubCell"/>
</dbReference>
<dbReference type="GO" id="GO:0008408">
    <property type="term" value="F:3'-5' exonuclease activity"/>
    <property type="evidence" value="ECO:0007669"/>
    <property type="project" value="InterPro"/>
</dbReference>
<dbReference type="NCBIfam" id="TIGR00594">
    <property type="entry name" value="polc"/>
    <property type="match status" value="1"/>
</dbReference>
<evidence type="ECO:0000313" key="11">
    <source>
        <dbReference type="EMBL" id="NME72694.1"/>
    </source>
</evidence>
<dbReference type="EMBL" id="JABANE010000194">
    <property type="protein sequence ID" value="NME72694.1"/>
    <property type="molecule type" value="Genomic_DNA"/>
</dbReference>
<dbReference type="Gene3D" id="3.30.420.10">
    <property type="entry name" value="Ribonuclease H-like superfamily/Ribonuclease H"/>
    <property type="match status" value="1"/>
</dbReference>
<dbReference type="InterPro" id="IPR004805">
    <property type="entry name" value="DnaE2/DnaE/PolC"/>
</dbReference>
<dbReference type="Gene3D" id="2.40.50.140">
    <property type="entry name" value="Nucleic acid-binding proteins"/>
    <property type="match status" value="1"/>
</dbReference>
<dbReference type="SMART" id="SM00481">
    <property type="entry name" value="POLIIIAc"/>
    <property type="match status" value="1"/>
</dbReference>
<reference evidence="11 12" key="1">
    <citation type="submission" date="2020-04" db="EMBL/GenBank/DDBJ databases">
        <title>Flammeovirga sp. SR4, a novel species isolated from seawater.</title>
        <authorList>
            <person name="Wang X."/>
        </authorList>
    </citation>
    <scope>NUCLEOTIDE SEQUENCE [LARGE SCALE GENOMIC DNA]</scope>
    <source>
        <strain evidence="11 12">ATCC 23126</strain>
    </source>
</reference>
<keyword evidence="4 11" id="KW-0808">Transferase</keyword>
<accession>A0A7X9S1L4</accession>